<dbReference type="InterPro" id="IPR003961">
    <property type="entry name" value="FN3_dom"/>
</dbReference>
<dbReference type="InterPro" id="IPR008972">
    <property type="entry name" value="Cupredoxin"/>
</dbReference>
<feature type="region of interest" description="Disordered" evidence="1">
    <location>
        <begin position="1351"/>
        <end position="1371"/>
    </location>
</feature>
<feature type="domain" description="Fibronectin type-III" evidence="2">
    <location>
        <begin position="1748"/>
        <end position="1843"/>
    </location>
</feature>
<feature type="domain" description="Fibronectin type-III" evidence="2">
    <location>
        <begin position="2885"/>
        <end position="2976"/>
    </location>
</feature>
<dbReference type="InterPro" id="IPR013783">
    <property type="entry name" value="Ig-like_fold"/>
</dbReference>
<dbReference type="Gene3D" id="2.60.40.420">
    <property type="entry name" value="Cupredoxins - blue copper proteins"/>
    <property type="match status" value="1"/>
</dbReference>
<feature type="compositionally biased region" description="Basic and acidic residues" evidence="1">
    <location>
        <begin position="1205"/>
        <end position="1220"/>
    </location>
</feature>
<feature type="region of interest" description="Disordered" evidence="1">
    <location>
        <begin position="1205"/>
        <end position="1251"/>
    </location>
</feature>
<comment type="caution">
    <text evidence="3">The sequence shown here is derived from an EMBL/GenBank/DDBJ whole genome shotgun (WGS) entry which is preliminary data.</text>
</comment>
<sequence>MGVVFPKPSKNSITSTMDGKNASFIEGAVVPVRVSDEGFHPVELVLYQGQSISFEWNVDSSSKGFRIFQVCGMELNRVPGGYNSGDLTSDRSFKVYFGRKGQFTFISESKEHSFVILPFKVQVVEKPMNIIKITDEGFEKMLVNIEEGETVQWSCEYGDSKALSCSIQEMEITVYSTHEMTFQDTGLFYFYLDKHDTGTDWLNDQGNLICAVRVTQVNREFSVHLSDEGLNTSMISARVQDRIWLDCPTNRTHARKILDVCIYKDTMANPLVSAQLFAGSARIAELVSYQFVEPGLYHYMYNMADLSQFRGCVVVQPKPREHVVNIVDGQFRPGCDCKELSDPVDFVQLLGLMTHKFDSIGEFSFHLVPKDDQSFPSTCCSVVVQTTSKHYSVKVCDGRFTPKILNVHPGDWVWWQWSDTKRPHNIKQVSHQWISQASGFDSGKATKAASAFTNVFQDLGIFYFASNGIPEMLGAVVVTPSSKLHIADITAEGIQPDLLVVSVNACVTWVWSDGTCCNLQEISQQGEVQGMLQPSHRVHFKRCHTRLFGKAGMYHFLCSGCHDSESEVHSQRSDTFIHSVLVDPVPYSCRVGVTAAEGFKPSVLTIEKSQCILWTWENQENEEHNIIHVRPPQAKELRMLDHLGFLLVECGYQVFLECETEEVEICYTLDGSYPAEYNSKLMHYSEKKGIFLAQAGFFVIRAVAKKEGCVTSSVYTSKRFWVIKSDDVVQEDMIDEESEQEQGTGSEEVDLKEEIFKWHWLSCRPSITVELVCDNTFNINVTLGNAADLSWIKGFQLFLNGQHYGGWFGPHCRGLVVSGMIGGKVYHVVLAAYPTQESFEPQLSNEVVISCPLQTLSGGPVVSLEAATSPQSLVIVWPIFCDPNTADIVSYSVIINDQPFGEQVIPESESDYCRVVFESSLQDQTYSLCVASHSPGSDVLLYSNEVEFSLPIPEEILGALRKTTTENYSEEGEEIQDGEAARELLLVAEQVTSESCVTVQSAGNEELSLKSLISKLQTIPEDQPLIALAAEPDADVEQRVSSQEMDHVQTMSVDNESLHRLEEQEKVAGDGLVPLGDKEADVKDAPADLSSAQVKDETCTAVNVELDSTIFRYLGGSCRGTESSAESLTDSIEDNKRVRQLHEEYIDEATTSQSNAKSDIPAHVVFSELKDDVIVNQSVEHDHKLTIEQASEQYEVTQETLVNREVERTEFMDNDKKPSEIIEQTSSRETSADLWDQSEKKGEEDTTTNENFSAKRDKFNSHAMSHVASQGSTDHNKAGDNGAQGIWDNDKPEVESRTELDQDIVRDDIHFNDLRHDAFIAQSQRSEVGETAYDSPEKVVCGLSELDASDEIEESQDSATEIEDENVRGANSERGECLEKGILPDYLAQLILGRERSAQPVKVTELKNGYQQDERDYLESKGIQLQNSSHEEANGKRKNENLQEELIAAAVEVLQDSLNSFTQVEDRAISMSKGKGEVEGPNNERLKECTNFEKVVCGENQLADLTPQETNCVTLSSKHAGDGNNVRFEVVDDIWSALSSNGSVKNDNDRIMTVALETTEMPTFEESSVVDDPMFALNSNQDDVDFQLESGNRESNMKGEEAKDRFQGEVLETSYDKNSADGSEHLPRPLLVIKGTTPTAVTLEWEWTLQPKQIAGADIVYSVFSLGRKFHSDINSNFCFKFEDSPVKTMWPNEIANLKQHAWRTTGRVIEITGLRQRCSYRLAVLGQLMPCAGESLSRVISFTMPGAPKSPVLHVRDLQDRQVTLTWKPSTSFGDATVVGYRLLKDGKAFREDLASETLSLCLAGLEEGIIHNFSLIAVTGHNVGDSKPSNTIIVHCPTVPESPEIYIIESSTWGSICIAWKRNEPVNSSYSEKHAQYSYCVYVDGVLHGECALDDVTDIFSDEHTYTITDCTFERKYSLSIRKYLNPDVVTGEDKNKVYVCGCYGESSNILEVYCAGPPSPPVPRVSRIDQSGVTLSWSKSREYGGVALAGYILHVNGKWSTELFSPEQQETKLTGFRLGEVIRVQMAAVTSDRGVPISEIVNQEVNKPHFFPSSVELLDSGVESSSSFLSKGSVDHTKQLSRSLGPPLLIQYSNLVRQISSFGLTNVCCRSVSITWSLDFTASCSVDPEILNAVCWKTTEQRTSVMRHRIEEKPFRIKDLEPGMEYYVMLECFAAHVNDDSSNEQPINRTQSQPISFKTGIAPGPLTNIYVVSATEQSIKLAWKAPVEHDVPAAMILVNVKMTNQHSTDQGVDFHVSPDSNVFDFEHLAPRTLYTFTLKVLTKDDIFDIPEGGSTSVASFCASTNGVDAADKLKLTSRSPTSLAIKWQSAVAYGLSIIRHHIVHYVENRQQRKRSRGKVVQEAETVNDFLVESERCEAVLRGLEPGSVYRIIVQTVEGIMDYSYEEDFDSDHSDTNSTNSSAPSEKPADLQRIYLSGPLLVSTTAPPESPVLMVSGFTATQIHLSWNRPLVLSPVTDDEEIPCGRVRHLKGFRVQMNGRVFTRLTADKKNITIKKCKSGMKYTCSEPSDSTISGTDTDEDDIKSSLYCFEESASDPVEVTLPRQDWGVCLRVDYCASRPASSLGSSTCSETGDEEGGVVARWNLMSDVAVYTSGYRLVWYCSTLEYRMEVFLPGNVNEYGIWSVSPSAVYTIYLELLDETKEAKAVFGPVHCQTPGPPASPWIWCRTLSPFQITIEWNEPVTYGDVCIRGFQVYLNDRRLEKLVDRTQRRVTIHCQSSCVYRVSLVALGSDPQYGDSPPSNVLKLCTPVAQDSLMRRRPSGGVRRPSLDFTVNVLSTSNTSISFEWTHPPEIWDTADHYVIKWSSVLQPQAQELTLPLTRTCHVVEDCSPGTNHFLVVAAVNASGGLVSRSEQYSLQTLAPVQQPVLKLRFCRQASITIEWSKPATFGDAEIDHYELMVNSKSEAQLDVECSEYKFNTCDPCQVYTFVLKALSTKPTCDSSWSEPLVVTCPGSEKPQITRIQSQQVNCISLGWKPPLLKGGAVLDSYKVYYLEDNGELVTSEDLKTNKETIKHGPLPSQTEKDELLPVSPDRHYWVMLQLELLPEDCREVCSEPIKTRAAVSPDPPLISLEVECLDERRRLEKIICELTYKRDRLQRMVNLLENSIVVKGSKEKDDKIAEATNSILEIHSELSDALKDIKEFTGSVSTLIRWSRPRDDGDAVVSGYQVFVDGFRYGKILSQWSLETRLKLSVDCHVIAVQTLTDHPVGPSSLSNAVSLSGREFDPFVLFCYFDVHKRGESWPIHGCCDWDDSHSFEHKHRSQSSGRVFIPRGILARRIPCPVFSVMDVFSALWRPVATLGLNRMVALLFWTKWCFSSLKVMEYFVQFAEEFKDEFSFVACCVRSEEPIASHRQALADILTERGWHKGGNCVTHTCGCHSQSKRTRSARRGASSSPDVCQLFGLVGTPTLFLLDTSSYISWHGRCSCQDASSFRLFLLHIFSQVSQTLCRVSSCKYCESDREYEQETNSSDDEKNAENIAGQQHRESSELKFLHQRLHGTKSDSASSGTLLVPAGYKKERARPKTTTAFGRFASSSSYNSLRGFVEPYKSYPRSFSARGFIHSSNQNDTGGSESLARKHRSGTPQTSNQSPSGRLALPVISRQRIKRSHPQDRGSTPKVKTKISIDDFDLC</sequence>
<feature type="domain" description="Fibronectin type-III" evidence="2">
    <location>
        <begin position="2205"/>
        <end position="2310"/>
    </location>
</feature>
<feature type="compositionally biased region" description="Polar residues" evidence="1">
    <location>
        <begin position="3604"/>
        <end position="3614"/>
    </location>
</feature>
<protein>
    <recommendedName>
        <fullName evidence="2">Fibronectin type-III domain-containing protein</fullName>
    </recommendedName>
</protein>
<feature type="domain" description="Fibronectin type-III" evidence="2">
    <location>
        <begin position="2680"/>
        <end position="2773"/>
    </location>
</feature>
<dbReference type="PROSITE" id="PS50853">
    <property type="entry name" value="FN3"/>
    <property type="match status" value="6"/>
</dbReference>
<dbReference type="EMBL" id="RCHS01000749">
    <property type="protein sequence ID" value="RMX57053.1"/>
    <property type="molecule type" value="Genomic_DNA"/>
</dbReference>
<evidence type="ECO:0000259" key="2">
    <source>
        <dbReference type="PROSITE" id="PS50853"/>
    </source>
</evidence>
<feature type="region of interest" description="Disordered" evidence="1">
    <location>
        <begin position="3487"/>
        <end position="3507"/>
    </location>
</feature>
<dbReference type="SUPFAM" id="SSF52833">
    <property type="entry name" value="Thioredoxin-like"/>
    <property type="match status" value="1"/>
</dbReference>
<evidence type="ECO:0000313" key="4">
    <source>
        <dbReference type="Proteomes" id="UP000275408"/>
    </source>
</evidence>
<feature type="region of interest" description="Disordered" evidence="1">
    <location>
        <begin position="1264"/>
        <end position="1295"/>
    </location>
</feature>
<dbReference type="SMART" id="SM00060">
    <property type="entry name" value="FN3"/>
    <property type="match status" value="10"/>
</dbReference>
<dbReference type="OrthoDB" id="10036029at2759"/>
<dbReference type="Proteomes" id="UP000275408">
    <property type="component" value="Unassembled WGS sequence"/>
</dbReference>
<dbReference type="SUPFAM" id="SSF49265">
    <property type="entry name" value="Fibronectin type III"/>
    <property type="match status" value="7"/>
</dbReference>
<feature type="region of interest" description="Disordered" evidence="1">
    <location>
        <begin position="3582"/>
        <end position="3642"/>
    </location>
</feature>
<dbReference type="CDD" id="cd00063">
    <property type="entry name" value="FN3"/>
    <property type="match status" value="4"/>
</dbReference>
<evidence type="ECO:0000256" key="1">
    <source>
        <dbReference type="SAM" id="MobiDB-lite"/>
    </source>
</evidence>
<feature type="region of interest" description="Disordered" evidence="1">
    <location>
        <begin position="2410"/>
        <end position="2431"/>
    </location>
</feature>
<proteinExistence type="predicted"/>
<feature type="region of interest" description="Disordered" evidence="1">
    <location>
        <begin position="3521"/>
        <end position="3540"/>
    </location>
</feature>
<gene>
    <name evidence="3" type="ORF">pdam_00006215</name>
</gene>
<dbReference type="SUPFAM" id="SSF49503">
    <property type="entry name" value="Cupredoxins"/>
    <property type="match status" value="1"/>
</dbReference>
<dbReference type="GO" id="GO:0016020">
    <property type="term" value="C:membrane"/>
    <property type="evidence" value="ECO:0007669"/>
    <property type="project" value="UniProtKB-SubCell"/>
</dbReference>
<dbReference type="InterPro" id="IPR036116">
    <property type="entry name" value="FN3_sf"/>
</dbReference>
<organism evidence="3 4">
    <name type="scientific">Pocillopora damicornis</name>
    <name type="common">Cauliflower coral</name>
    <name type="synonym">Millepora damicornis</name>
    <dbReference type="NCBI Taxonomy" id="46731"/>
    <lineage>
        <taxon>Eukaryota</taxon>
        <taxon>Metazoa</taxon>
        <taxon>Cnidaria</taxon>
        <taxon>Anthozoa</taxon>
        <taxon>Hexacorallia</taxon>
        <taxon>Scleractinia</taxon>
        <taxon>Astrocoeniina</taxon>
        <taxon>Pocilloporidae</taxon>
        <taxon>Pocillopora</taxon>
    </lineage>
</organism>
<dbReference type="InterPro" id="IPR050713">
    <property type="entry name" value="RTP_Phos/Ushers"/>
</dbReference>
<dbReference type="STRING" id="46731.A0A3M6UTM6"/>
<feature type="domain" description="Fibronectin type-III" evidence="2">
    <location>
        <begin position="2789"/>
        <end position="2884"/>
    </location>
</feature>
<reference evidence="3 4" key="1">
    <citation type="journal article" date="2018" name="Sci. Rep.">
        <title>Comparative analysis of the Pocillopora damicornis genome highlights role of immune system in coral evolution.</title>
        <authorList>
            <person name="Cunning R."/>
            <person name="Bay R.A."/>
            <person name="Gillette P."/>
            <person name="Baker A.C."/>
            <person name="Traylor-Knowles N."/>
        </authorList>
    </citation>
    <scope>NUCLEOTIDE SEQUENCE [LARGE SCALE GENOMIC DNA]</scope>
    <source>
        <strain evidence="3">RSMAS</strain>
        <tissue evidence="3">Whole animal</tissue>
    </source>
</reference>
<dbReference type="Gene3D" id="2.60.40.10">
    <property type="entry name" value="Immunoglobulins"/>
    <property type="match status" value="5"/>
</dbReference>
<evidence type="ECO:0000313" key="3">
    <source>
        <dbReference type="EMBL" id="RMX57053.1"/>
    </source>
</evidence>
<dbReference type="PANTHER" id="PTHR46957:SF3">
    <property type="entry name" value="CYTOKINE RECEPTOR"/>
    <property type="match status" value="1"/>
</dbReference>
<keyword evidence="4" id="KW-1185">Reference proteome</keyword>
<name>A0A3M6UTM6_POCDA</name>
<feature type="compositionally biased region" description="Acidic residues" evidence="1">
    <location>
        <begin position="1351"/>
        <end position="1364"/>
    </location>
</feature>
<feature type="domain" description="Fibronectin type-III" evidence="2">
    <location>
        <begin position="1960"/>
        <end position="2051"/>
    </location>
</feature>
<feature type="compositionally biased region" description="Polar residues" evidence="1">
    <location>
        <begin position="3584"/>
        <end position="3594"/>
    </location>
</feature>
<dbReference type="Gene3D" id="3.40.30.10">
    <property type="entry name" value="Glutaredoxin"/>
    <property type="match status" value="1"/>
</dbReference>
<accession>A0A3M6UTM6</accession>
<dbReference type="InterPro" id="IPR036249">
    <property type="entry name" value="Thioredoxin-like_sf"/>
</dbReference>
<dbReference type="PANTHER" id="PTHR46957">
    <property type="entry name" value="CYTOKINE RECEPTOR"/>
    <property type="match status" value="1"/>
</dbReference>